<evidence type="ECO:0000313" key="1">
    <source>
        <dbReference type="RefSeq" id="XP_016435996.1"/>
    </source>
</evidence>
<dbReference type="PANTHER" id="PTHR35317:SF18">
    <property type="entry name" value="RNA-DIRECTED DNA POLYMERASE"/>
    <property type="match status" value="1"/>
</dbReference>
<proteinExistence type="predicted"/>
<dbReference type="OMA" id="YEDWSHA"/>
<dbReference type="AlphaFoldDB" id="A0A1S3X7Y7"/>
<gene>
    <name evidence="1" type="primary">LOC107762176</name>
</gene>
<dbReference type="Pfam" id="PF14223">
    <property type="entry name" value="Retrotran_gag_2"/>
    <property type="match status" value="1"/>
</dbReference>
<dbReference type="KEGG" id="nta:107762176"/>
<accession>A0A1S3X7Y7</accession>
<sequence>MSLKSIIADLNKGDKLNGENYDIWSRKMWYVLEEQYAIEGINHVMSHPEEGNTAQHRRDLETYNILKKKNSTTCGIIVSSVVDDLIHECEQYPTTQAIWAHFREAYGSTTVTRLRQLTIKFDTYKKRHDHNVKQHLRVMPNMIAQHKSVGHVLSNEQQVQAVIRIKTFADVTRHVELEDEWFGTAKVVPNAFVAESSGTKRSSFKRKRN</sequence>
<organism evidence="1">
    <name type="scientific">Nicotiana tabacum</name>
    <name type="common">Common tobacco</name>
    <dbReference type="NCBI Taxonomy" id="4097"/>
    <lineage>
        <taxon>Eukaryota</taxon>
        <taxon>Viridiplantae</taxon>
        <taxon>Streptophyta</taxon>
        <taxon>Embryophyta</taxon>
        <taxon>Tracheophyta</taxon>
        <taxon>Spermatophyta</taxon>
        <taxon>Magnoliopsida</taxon>
        <taxon>eudicotyledons</taxon>
        <taxon>Gunneridae</taxon>
        <taxon>Pentapetalae</taxon>
        <taxon>asterids</taxon>
        <taxon>lamiids</taxon>
        <taxon>Solanales</taxon>
        <taxon>Solanaceae</taxon>
        <taxon>Nicotianoideae</taxon>
        <taxon>Nicotianeae</taxon>
        <taxon>Nicotiana</taxon>
    </lineage>
</organism>
<dbReference type="OrthoDB" id="1909174at2759"/>
<dbReference type="PaxDb" id="4097-A0A1S3X7Y7"/>
<name>A0A1S3X7Y7_TOBAC</name>
<protein>
    <submittedName>
        <fullName evidence="1">Uncharacterized protein</fullName>
    </submittedName>
</protein>
<reference evidence="1" key="1">
    <citation type="submission" date="2025-08" db="UniProtKB">
        <authorList>
            <consortium name="RefSeq"/>
        </authorList>
    </citation>
    <scope>IDENTIFICATION</scope>
</reference>
<dbReference type="PANTHER" id="PTHR35317">
    <property type="entry name" value="OS04G0629600 PROTEIN"/>
    <property type="match status" value="1"/>
</dbReference>
<dbReference type="RefSeq" id="XP_016435996.1">
    <property type="nucleotide sequence ID" value="XM_016580510.1"/>
</dbReference>